<evidence type="ECO:0000313" key="2">
    <source>
        <dbReference type="Proteomes" id="UP000247417"/>
    </source>
</evidence>
<proteinExistence type="predicted"/>
<dbReference type="AlphaFoldDB" id="A0A318R1U7"/>
<evidence type="ECO:0000313" key="1">
    <source>
        <dbReference type="EMBL" id="PYD81799.1"/>
    </source>
</evidence>
<dbReference type="Proteomes" id="UP000247417">
    <property type="component" value="Unassembled WGS sequence"/>
</dbReference>
<gene>
    <name evidence="1" type="ORF">CFR80_09805</name>
</gene>
<sequence length="95" mass="11305">MMADIASRCPAMSYHIRIKDRLQRENMFRHEGTIHYETQEFFMSAGHHLPSATDLQRELEQVRRDYAIALKDRPEHARALEERARKLEAELARQK</sequence>
<organism evidence="1 2">
    <name type="scientific">Komagataeibacter oboediens</name>
    <dbReference type="NCBI Taxonomy" id="65958"/>
    <lineage>
        <taxon>Bacteria</taxon>
        <taxon>Pseudomonadati</taxon>
        <taxon>Pseudomonadota</taxon>
        <taxon>Alphaproteobacteria</taxon>
        <taxon>Acetobacterales</taxon>
        <taxon>Acetobacteraceae</taxon>
        <taxon>Komagataeibacter</taxon>
    </lineage>
</organism>
<comment type="caution">
    <text evidence="1">The sequence shown here is derived from an EMBL/GenBank/DDBJ whole genome shotgun (WGS) entry which is preliminary data.</text>
</comment>
<accession>A0A318R1U7</accession>
<name>A0A318R1U7_9PROT</name>
<dbReference type="STRING" id="940286.GCA_000227565_01848"/>
<reference evidence="1 2" key="1">
    <citation type="submission" date="2017-07" db="EMBL/GenBank/DDBJ databases">
        <title>A draft genome sequence of Komagataeibacter oboediens LMG 18849.</title>
        <authorList>
            <person name="Skraban J."/>
            <person name="Cleenwerck I."/>
            <person name="Vandamme P."/>
            <person name="Trcek J."/>
        </authorList>
    </citation>
    <scope>NUCLEOTIDE SEQUENCE [LARGE SCALE GENOMIC DNA]</scope>
    <source>
        <strain evidence="1 2">LMG 18849</strain>
    </source>
</reference>
<protein>
    <submittedName>
        <fullName evidence="1">Uncharacterized protein</fullName>
    </submittedName>
</protein>
<dbReference type="EMBL" id="NKTX01000020">
    <property type="protein sequence ID" value="PYD81799.1"/>
    <property type="molecule type" value="Genomic_DNA"/>
</dbReference>